<evidence type="ECO:0000313" key="2">
    <source>
        <dbReference type="Proteomes" id="UP000005801"/>
    </source>
</evidence>
<protein>
    <submittedName>
        <fullName evidence="1">Uncharacterized protein</fullName>
    </submittedName>
</protein>
<accession>A6G4Y0</accession>
<dbReference type="EMBL" id="ABCS01000023">
    <property type="protein sequence ID" value="EDM79072.1"/>
    <property type="molecule type" value="Genomic_DNA"/>
</dbReference>
<dbReference type="AlphaFoldDB" id="A6G4Y0"/>
<comment type="caution">
    <text evidence="1">The sequence shown here is derived from an EMBL/GenBank/DDBJ whole genome shotgun (WGS) entry which is preliminary data.</text>
</comment>
<evidence type="ECO:0000313" key="1">
    <source>
        <dbReference type="EMBL" id="EDM79072.1"/>
    </source>
</evidence>
<dbReference type="RefSeq" id="WP_006971779.1">
    <property type="nucleotide sequence ID" value="NZ_ABCS01000023.1"/>
</dbReference>
<proteinExistence type="predicted"/>
<name>A6G4Y0_9BACT</name>
<sequence>MAFFSRWRHALAGPPATTPHSPRAFAPIVRACLLVLTTASLPFTLTACDEGGDDDLDVLDVNALDQRAACDDLTIVAARQDGSEALLIGIDDGLAAEVFAYGEQIETTYSLPDERVTLRWIAGTNVFQGQCGLDSGDSWSVDDRLDAIEGELHVRLAPHEDGTVGLVADIEQLVLAEKDDDDPAVMLMPMTLELGLD</sequence>
<dbReference type="OrthoDB" id="9887422at2"/>
<reference evidence="1 2" key="1">
    <citation type="submission" date="2007-06" db="EMBL/GenBank/DDBJ databases">
        <authorList>
            <person name="Shimkets L."/>
            <person name="Ferriera S."/>
            <person name="Johnson J."/>
            <person name="Kravitz S."/>
            <person name="Beeson K."/>
            <person name="Sutton G."/>
            <person name="Rogers Y.-H."/>
            <person name="Friedman R."/>
            <person name="Frazier M."/>
            <person name="Venter J.C."/>
        </authorList>
    </citation>
    <scope>NUCLEOTIDE SEQUENCE [LARGE SCALE GENOMIC DNA]</scope>
    <source>
        <strain evidence="1 2">SIR-1</strain>
    </source>
</reference>
<organism evidence="1 2">
    <name type="scientific">Plesiocystis pacifica SIR-1</name>
    <dbReference type="NCBI Taxonomy" id="391625"/>
    <lineage>
        <taxon>Bacteria</taxon>
        <taxon>Pseudomonadati</taxon>
        <taxon>Myxococcota</taxon>
        <taxon>Polyangia</taxon>
        <taxon>Nannocystales</taxon>
        <taxon>Nannocystaceae</taxon>
        <taxon>Plesiocystis</taxon>
    </lineage>
</organism>
<dbReference type="Proteomes" id="UP000005801">
    <property type="component" value="Unassembled WGS sequence"/>
</dbReference>
<gene>
    <name evidence="1" type="ORF">PPSIR1_10730</name>
</gene>
<keyword evidence="2" id="KW-1185">Reference proteome</keyword>